<organism evidence="2 3">
    <name type="scientific">Hirundo rustica rustica</name>
    <dbReference type="NCBI Taxonomy" id="333673"/>
    <lineage>
        <taxon>Eukaryota</taxon>
        <taxon>Metazoa</taxon>
        <taxon>Chordata</taxon>
        <taxon>Craniata</taxon>
        <taxon>Vertebrata</taxon>
        <taxon>Euteleostomi</taxon>
        <taxon>Archelosauria</taxon>
        <taxon>Archosauria</taxon>
        <taxon>Dinosauria</taxon>
        <taxon>Saurischia</taxon>
        <taxon>Theropoda</taxon>
        <taxon>Coelurosauria</taxon>
        <taxon>Aves</taxon>
        <taxon>Neognathae</taxon>
        <taxon>Neoaves</taxon>
        <taxon>Telluraves</taxon>
        <taxon>Australaves</taxon>
        <taxon>Passeriformes</taxon>
        <taxon>Sylvioidea</taxon>
        <taxon>Hirundinidae</taxon>
        <taxon>Hirundo</taxon>
    </lineage>
</organism>
<proteinExistence type="predicted"/>
<dbReference type="Proteomes" id="UP000269221">
    <property type="component" value="Unassembled WGS sequence"/>
</dbReference>
<dbReference type="Pfam" id="PF00607">
    <property type="entry name" value="Gag_p24"/>
    <property type="match status" value="1"/>
</dbReference>
<dbReference type="Pfam" id="PF19317">
    <property type="entry name" value="Gag_p24_C"/>
    <property type="match status" value="1"/>
</dbReference>
<dbReference type="EMBL" id="QRBI01000093">
    <property type="protein sequence ID" value="RMC20548.1"/>
    <property type="molecule type" value="Genomic_DNA"/>
</dbReference>
<dbReference type="InterPro" id="IPR008919">
    <property type="entry name" value="Retrov_capsid_N"/>
</dbReference>
<feature type="domain" description="Retroviral nucleocapsid Gag protein p24 C-terminal" evidence="1">
    <location>
        <begin position="233"/>
        <end position="292"/>
    </location>
</feature>
<dbReference type="Gene3D" id="1.10.375.10">
    <property type="entry name" value="Human Immunodeficiency Virus Type 1 Capsid Protein"/>
    <property type="match status" value="1"/>
</dbReference>
<name>A0A3M0L5C0_HIRRU</name>
<evidence type="ECO:0000313" key="2">
    <source>
        <dbReference type="EMBL" id="RMC20548.1"/>
    </source>
</evidence>
<dbReference type="Gene3D" id="1.10.1200.30">
    <property type="match status" value="1"/>
</dbReference>
<dbReference type="InterPro" id="IPR050195">
    <property type="entry name" value="Primate_lentivir_Gag_pol-like"/>
</dbReference>
<sequence length="297" mass="33162">MQRPDERAHAATELLLNKAEELFTINAKNQEEPTSFSSQLTPMQQLLQQTAESSPLATPLPAPPVARWSGIIRDAILEGQWEPAGHIACPVARPVVFRDGNPVYEQHEWKILQQAKNTVKEHGLKSETARAMLDWIHTADINSPLDCANIARLLLSPSQYPVWQQEWVQLAKVEANRPREQNDILFGLTADMVTGHGRFANVNLQLQYPLPLFQLVASTARQAYYAVPDSSPSPSFTAVRQGLTENFTHFIDRLSQALTNHPGMDEASKQGMLKMLAFENANPKTKSILATLPKEVK</sequence>
<reference evidence="2 3" key="1">
    <citation type="submission" date="2018-07" db="EMBL/GenBank/DDBJ databases">
        <title>A high quality draft genome assembly of the barn swallow (H. rustica rustica).</title>
        <authorList>
            <person name="Formenti G."/>
            <person name="Chiara M."/>
            <person name="Poveda L."/>
            <person name="Francoijs K.-J."/>
            <person name="Bonisoli-Alquati A."/>
            <person name="Canova L."/>
            <person name="Gianfranceschi L."/>
            <person name="Horner D.S."/>
            <person name="Saino N."/>
        </authorList>
    </citation>
    <scope>NUCLEOTIDE SEQUENCE [LARGE SCALE GENOMIC DNA]</scope>
    <source>
        <strain evidence="2">Chelidonia</strain>
        <tissue evidence="2">Blood</tissue>
    </source>
</reference>
<gene>
    <name evidence="2" type="ORF">DUI87_01399</name>
</gene>
<dbReference type="PANTHER" id="PTHR40389:SF3">
    <property type="entry name" value="IGE-BINDING PROTEIN"/>
    <property type="match status" value="1"/>
</dbReference>
<dbReference type="SUPFAM" id="SSF47943">
    <property type="entry name" value="Retrovirus capsid protein, N-terminal core domain"/>
    <property type="match status" value="1"/>
</dbReference>
<evidence type="ECO:0000259" key="1">
    <source>
        <dbReference type="Pfam" id="PF19317"/>
    </source>
</evidence>
<accession>A0A3M0L5C0</accession>
<dbReference type="PANTHER" id="PTHR40389">
    <property type="entry name" value="ENDOGENOUS RETROVIRUS GROUP K MEMBER 24 GAG POLYPROTEIN-RELATED"/>
    <property type="match status" value="1"/>
</dbReference>
<dbReference type="InterPro" id="IPR045345">
    <property type="entry name" value="Gag_p24_C"/>
</dbReference>
<keyword evidence="3" id="KW-1185">Reference proteome</keyword>
<dbReference type="SUPFAM" id="SSF47353">
    <property type="entry name" value="Retrovirus capsid dimerization domain-like"/>
    <property type="match status" value="1"/>
</dbReference>
<dbReference type="STRING" id="333673.A0A3M0L5C0"/>
<dbReference type="InterPro" id="IPR008916">
    <property type="entry name" value="Retrov_capsid_C"/>
</dbReference>
<protein>
    <recommendedName>
        <fullName evidence="1">Retroviral nucleocapsid Gag protein p24 C-terminal domain-containing protein</fullName>
    </recommendedName>
</protein>
<dbReference type="AlphaFoldDB" id="A0A3M0L5C0"/>
<comment type="caution">
    <text evidence="2">The sequence shown here is derived from an EMBL/GenBank/DDBJ whole genome shotgun (WGS) entry which is preliminary data.</text>
</comment>
<evidence type="ECO:0000313" key="3">
    <source>
        <dbReference type="Proteomes" id="UP000269221"/>
    </source>
</evidence>
<dbReference type="GO" id="GO:0016032">
    <property type="term" value="P:viral process"/>
    <property type="evidence" value="ECO:0007669"/>
    <property type="project" value="InterPro"/>
</dbReference>
<dbReference type="OrthoDB" id="9352756at2759"/>